<dbReference type="RefSeq" id="WP_140884921.1">
    <property type="nucleotide sequence ID" value="NZ_RCZP01000018.1"/>
</dbReference>
<gene>
    <name evidence="1" type="ORF">EAH89_16990</name>
</gene>
<dbReference type="OrthoDB" id="7275721at2"/>
<organism evidence="1 2">
    <name type="scientific">Muricoccus nepalensis</name>
    <dbReference type="NCBI Taxonomy" id="1854500"/>
    <lineage>
        <taxon>Bacteria</taxon>
        <taxon>Pseudomonadati</taxon>
        <taxon>Pseudomonadota</taxon>
        <taxon>Alphaproteobacteria</taxon>
        <taxon>Acetobacterales</taxon>
        <taxon>Roseomonadaceae</taxon>
        <taxon>Muricoccus</taxon>
    </lineage>
</organism>
<evidence type="ECO:0000313" key="2">
    <source>
        <dbReference type="Proteomes" id="UP000317078"/>
    </source>
</evidence>
<dbReference type="AlphaFoldDB" id="A0A502FUI1"/>
<keyword evidence="2" id="KW-1185">Reference proteome</keyword>
<accession>A0A502FUI1</accession>
<dbReference type="EMBL" id="RCZP01000018">
    <property type="protein sequence ID" value="TPG53218.1"/>
    <property type="molecule type" value="Genomic_DNA"/>
</dbReference>
<dbReference type="Proteomes" id="UP000317078">
    <property type="component" value="Unassembled WGS sequence"/>
</dbReference>
<protein>
    <submittedName>
        <fullName evidence="1">Uncharacterized protein</fullName>
    </submittedName>
</protein>
<reference evidence="1 2" key="1">
    <citation type="journal article" date="2019" name="Environ. Microbiol.">
        <title>Species interactions and distinct microbial communities in high Arctic permafrost affected cryosols are associated with the CH4 and CO2 gas fluxes.</title>
        <authorList>
            <person name="Altshuler I."/>
            <person name="Hamel J."/>
            <person name="Turney S."/>
            <person name="Magnuson E."/>
            <person name="Levesque R."/>
            <person name="Greer C."/>
            <person name="Whyte L.G."/>
        </authorList>
    </citation>
    <scope>NUCLEOTIDE SEQUENCE [LARGE SCALE GENOMIC DNA]</scope>
    <source>
        <strain evidence="1 2">S9.3B</strain>
    </source>
</reference>
<comment type="caution">
    <text evidence="1">The sequence shown here is derived from an EMBL/GenBank/DDBJ whole genome shotgun (WGS) entry which is preliminary data.</text>
</comment>
<name>A0A502FUI1_9PROT</name>
<sequence>MAMKAPGESRFAVLFRTHFWDDFAERQYRRLVERSRGGEVFILVDETNGAVPIPHDNVVRYTENDLLALGLAKAGTGNFLWFNGDYSLYVFFERFPDFDHYIMVEYDVAANRDMGEMVARSVEKGYDFIGLTTVHPDIGWNFTDGCLDLYRLEDIQQRLICIALFSRAAVSHLFARRKEHSRAFERGEIRRWPFCEAYIPTELALGGFRMGELSEFGPLDHYEWRPSYVETDLGEMTGQAFVHPVLDPNRYIVHTMKHLWPPENYFIPGSKVRRRIRRVPSSVYWPVLSKALKERVTESWRKRVLRKPAAKALTRT</sequence>
<evidence type="ECO:0000313" key="1">
    <source>
        <dbReference type="EMBL" id="TPG53218.1"/>
    </source>
</evidence>
<proteinExistence type="predicted"/>